<organism evidence="2 3">
    <name type="scientific">Canavalia gladiata</name>
    <name type="common">Sword bean</name>
    <name type="synonym">Dolichos gladiatus</name>
    <dbReference type="NCBI Taxonomy" id="3824"/>
    <lineage>
        <taxon>Eukaryota</taxon>
        <taxon>Viridiplantae</taxon>
        <taxon>Streptophyta</taxon>
        <taxon>Embryophyta</taxon>
        <taxon>Tracheophyta</taxon>
        <taxon>Spermatophyta</taxon>
        <taxon>Magnoliopsida</taxon>
        <taxon>eudicotyledons</taxon>
        <taxon>Gunneridae</taxon>
        <taxon>Pentapetalae</taxon>
        <taxon>rosids</taxon>
        <taxon>fabids</taxon>
        <taxon>Fabales</taxon>
        <taxon>Fabaceae</taxon>
        <taxon>Papilionoideae</taxon>
        <taxon>50 kb inversion clade</taxon>
        <taxon>NPAAA clade</taxon>
        <taxon>indigoferoid/millettioid clade</taxon>
        <taxon>Phaseoleae</taxon>
        <taxon>Canavalia</taxon>
    </lineage>
</organism>
<proteinExistence type="predicted"/>
<sequence length="110" mass="12393">MSPTHSGISVSTKSEQESDRRSQEAHLSTRGKRNRVRPIMRNRGTAVRRLTIVHLRLQGIARTESPAANTVKRKVRIFGTPAETKQLASEISNGYAAETKAAAIRWMRRR</sequence>
<feature type="compositionally biased region" description="Polar residues" evidence="1">
    <location>
        <begin position="1"/>
        <end position="13"/>
    </location>
</feature>
<reference evidence="2 3" key="1">
    <citation type="submission" date="2024-01" db="EMBL/GenBank/DDBJ databases">
        <title>The genomes of 5 underutilized Papilionoideae crops provide insights into root nodulation and disease resistanc.</title>
        <authorList>
            <person name="Jiang F."/>
        </authorList>
    </citation>
    <scope>NUCLEOTIDE SEQUENCE [LARGE SCALE GENOMIC DNA]</scope>
    <source>
        <strain evidence="2">LVBAO_FW01</strain>
        <tissue evidence="2">Leaves</tissue>
    </source>
</reference>
<evidence type="ECO:0000313" key="2">
    <source>
        <dbReference type="EMBL" id="KAK7304943.1"/>
    </source>
</evidence>
<feature type="region of interest" description="Disordered" evidence="1">
    <location>
        <begin position="1"/>
        <end position="42"/>
    </location>
</feature>
<keyword evidence="3" id="KW-1185">Reference proteome</keyword>
<evidence type="ECO:0000313" key="3">
    <source>
        <dbReference type="Proteomes" id="UP001367508"/>
    </source>
</evidence>
<name>A0AAN9JTQ4_CANGL</name>
<protein>
    <submittedName>
        <fullName evidence="2">Uncharacterized protein</fullName>
    </submittedName>
</protein>
<evidence type="ECO:0000256" key="1">
    <source>
        <dbReference type="SAM" id="MobiDB-lite"/>
    </source>
</evidence>
<accession>A0AAN9JTQ4</accession>
<feature type="compositionally biased region" description="Basic and acidic residues" evidence="1">
    <location>
        <begin position="14"/>
        <end position="24"/>
    </location>
</feature>
<dbReference type="EMBL" id="JAYMYQ010000011">
    <property type="protein sequence ID" value="KAK7304943.1"/>
    <property type="molecule type" value="Genomic_DNA"/>
</dbReference>
<dbReference type="AlphaFoldDB" id="A0AAN9JTQ4"/>
<gene>
    <name evidence="2" type="ORF">VNO77_42837</name>
</gene>
<comment type="caution">
    <text evidence="2">The sequence shown here is derived from an EMBL/GenBank/DDBJ whole genome shotgun (WGS) entry which is preliminary data.</text>
</comment>
<feature type="compositionally biased region" description="Basic residues" evidence="1">
    <location>
        <begin position="29"/>
        <end position="40"/>
    </location>
</feature>
<dbReference type="Proteomes" id="UP001367508">
    <property type="component" value="Unassembled WGS sequence"/>
</dbReference>